<keyword evidence="9" id="KW-0156">Chromatin regulator</keyword>
<keyword evidence="8" id="KW-0862">Zinc</keyword>
<dbReference type="InterPro" id="IPR027370">
    <property type="entry name" value="Znf-RING_euk"/>
</dbReference>
<dbReference type="InterPro" id="IPR011011">
    <property type="entry name" value="Znf_FYVE_PHD"/>
</dbReference>
<feature type="domain" description="PHD-type" evidence="15">
    <location>
        <begin position="13"/>
        <end position="64"/>
    </location>
</feature>
<feature type="compositionally biased region" description="Basic and acidic residues" evidence="14">
    <location>
        <begin position="623"/>
        <end position="634"/>
    </location>
</feature>
<organism evidence="18 19">
    <name type="scientific">Rosa chinensis</name>
    <name type="common">China rose</name>
    <dbReference type="NCBI Taxonomy" id="74649"/>
    <lineage>
        <taxon>Eukaryota</taxon>
        <taxon>Viridiplantae</taxon>
        <taxon>Streptophyta</taxon>
        <taxon>Embryophyta</taxon>
        <taxon>Tracheophyta</taxon>
        <taxon>Spermatophyta</taxon>
        <taxon>Magnoliopsida</taxon>
        <taxon>eudicotyledons</taxon>
        <taxon>Gunneridae</taxon>
        <taxon>Pentapetalae</taxon>
        <taxon>rosids</taxon>
        <taxon>fabids</taxon>
        <taxon>Rosales</taxon>
        <taxon>Rosaceae</taxon>
        <taxon>Rosoideae</taxon>
        <taxon>Rosoideae incertae sedis</taxon>
        <taxon>Rosa</taxon>
    </lineage>
</organism>
<dbReference type="PROSITE" id="PS01359">
    <property type="entry name" value="ZF_PHD_1"/>
    <property type="match status" value="1"/>
</dbReference>
<dbReference type="STRING" id="74649.A0A2P6R014"/>
<evidence type="ECO:0000256" key="8">
    <source>
        <dbReference type="ARBA" id="ARBA00022833"/>
    </source>
</evidence>
<evidence type="ECO:0000256" key="9">
    <source>
        <dbReference type="ARBA" id="ARBA00022853"/>
    </source>
</evidence>
<feature type="domain" description="RING-type" evidence="16">
    <location>
        <begin position="515"/>
        <end position="573"/>
    </location>
</feature>
<gene>
    <name evidence="18" type="ORF">RchiOBHm_Chr4g0428861</name>
</gene>
<dbReference type="InterPro" id="IPR018957">
    <property type="entry name" value="Znf_C3HC4_RING-type"/>
</dbReference>
<evidence type="ECO:0000256" key="10">
    <source>
        <dbReference type="ARBA" id="ARBA00023125"/>
    </source>
</evidence>
<proteinExistence type="predicted"/>
<keyword evidence="7" id="KW-0833">Ubl conjugation pathway</keyword>
<dbReference type="GO" id="GO:0044027">
    <property type="term" value="P:negative regulation of gene expression via chromosomal CpG island methylation"/>
    <property type="evidence" value="ECO:0007669"/>
    <property type="project" value="TreeGrafter"/>
</dbReference>
<evidence type="ECO:0000256" key="13">
    <source>
        <dbReference type="PROSITE-ProRule" id="PRU00358"/>
    </source>
</evidence>
<evidence type="ECO:0000256" key="1">
    <source>
        <dbReference type="ARBA" id="ARBA00000900"/>
    </source>
</evidence>
<evidence type="ECO:0000256" key="2">
    <source>
        <dbReference type="ARBA" id="ARBA00004906"/>
    </source>
</evidence>
<evidence type="ECO:0000256" key="12">
    <source>
        <dbReference type="PROSITE-ProRule" id="PRU00175"/>
    </source>
</evidence>
<dbReference type="InterPro" id="IPR001965">
    <property type="entry name" value="Znf_PHD"/>
</dbReference>
<dbReference type="PROSITE" id="PS50016">
    <property type="entry name" value="ZF_PHD_2"/>
    <property type="match status" value="1"/>
</dbReference>
<dbReference type="InterPro" id="IPR017907">
    <property type="entry name" value="Znf_RING_CS"/>
</dbReference>
<keyword evidence="10" id="KW-0238">DNA-binding</keyword>
<comment type="pathway">
    <text evidence="2">Protein modification; protein ubiquitination.</text>
</comment>
<dbReference type="SUPFAM" id="SSF57850">
    <property type="entry name" value="RING/U-box"/>
    <property type="match status" value="2"/>
</dbReference>
<feature type="domain" description="RING-type" evidence="16">
    <location>
        <begin position="144"/>
        <end position="183"/>
    </location>
</feature>
<evidence type="ECO:0000259" key="17">
    <source>
        <dbReference type="PROSITE" id="PS51015"/>
    </source>
</evidence>
<dbReference type="InterPro" id="IPR045134">
    <property type="entry name" value="UHRF1/2-like"/>
</dbReference>
<comment type="subcellular location">
    <subcellularLocation>
        <location evidence="13">Nucleus</location>
    </subcellularLocation>
</comment>
<dbReference type="EC" id="2.3.2.27" evidence="3"/>
<feature type="compositionally biased region" description="Basic residues" evidence="14">
    <location>
        <begin position="678"/>
        <end position="689"/>
    </location>
</feature>
<dbReference type="InterPro" id="IPR013083">
    <property type="entry name" value="Znf_RING/FYVE/PHD"/>
</dbReference>
<evidence type="ECO:0000259" key="16">
    <source>
        <dbReference type="PROSITE" id="PS50089"/>
    </source>
</evidence>
<evidence type="ECO:0000256" key="6">
    <source>
        <dbReference type="ARBA" id="ARBA00022771"/>
    </source>
</evidence>
<evidence type="ECO:0000256" key="11">
    <source>
        <dbReference type="ARBA" id="ARBA00023242"/>
    </source>
</evidence>
<dbReference type="SUPFAM" id="SSF88697">
    <property type="entry name" value="PUA domain-like"/>
    <property type="match status" value="1"/>
</dbReference>
<dbReference type="InterPro" id="IPR001841">
    <property type="entry name" value="Znf_RING"/>
</dbReference>
<dbReference type="GO" id="GO:0032259">
    <property type="term" value="P:methylation"/>
    <property type="evidence" value="ECO:0007669"/>
    <property type="project" value="UniProtKB-KW"/>
</dbReference>
<dbReference type="SMART" id="SM00466">
    <property type="entry name" value="SRA"/>
    <property type="match status" value="1"/>
</dbReference>
<keyword evidence="19" id="KW-1185">Reference proteome</keyword>
<dbReference type="InterPro" id="IPR036987">
    <property type="entry name" value="SRA-YDG_sf"/>
</dbReference>
<keyword evidence="18" id="KW-0489">Methyltransferase</keyword>
<dbReference type="UniPathway" id="UPA00143"/>
<dbReference type="PROSITE" id="PS00518">
    <property type="entry name" value="ZF_RING_1"/>
    <property type="match status" value="2"/>
</dbReference>
<dbReference type="SMART" id="SM00249">
    <property type="entry name" value="PHD"/>
    <property type="match status" value="1"/>
</dbReference>
<dbReference type="Proteomes" id="UP000238479">
    <property type="component" value="Chromosome 4"/>
</dbReference>
<evidence type="ECO:0000256" key="3">
    <source>
        <dbReference type="ARBA" id="ARBA00012483"/>
    </source>
</evidence>
<dbReference type="Pfam" id="PF00097">
    <property type="entry name" value="zf-C3HC4"/>
    <property type="match status" value="1"/>
</dbReference>
<dbReference type="InterPro" id="IPR015947">
    <property type="entry name" value="PUA-like_sf"/>
</dbReference>
<feature type="domain" description="YDG" evidence="17">
    <location>
        <begin position="269"/>
        <end position="418"/>
    </location>
</feature>
<dbReference type="Pfam" id="PF13445">
    <property type="entry name" value="zf-RING_UBOX"/>
    <property type="match status" value="1"/>
</dbReference>
<reference evidence="18 19" key="1">
    <citation type="journal article" date="2018" name="Nat. Genet.">
        <title>The Rosa genome provides new insights in the design of modern roses.</title>
        <authorList>
            <person name="Bendahmane M."/>
        </authorList>
    </citation>
    <scope>NUCLEOTIDE SEQUENCE [LARGE SCALE GENOMIC DNA]</scope>
    <source>
        <strain evidence="19">cv. Old Blush</strain>
    </source>
</reference>
<keyword evidence="4 18" id="KW-0808">Transferase</keyword>
<evidence type="ECO:0000256" key="14">
    <source>
        <dbReference type="SAM" id="MobiDB-lite"/>
    </source>
</evidence>
<dbReference type="GO" id="GO:0005634">
    <property type="term" value="C:nucleus"/>
    <property type="evidence" value="ECO:0007669"/>
    <property type="project" value="UniProtKB-SubCell"/>
</dbReference>
<feature type="region of interest" description="Disordered" evidence="14">
    <location>
        <begin position="111"/>
        <end position="131"/>
    </location>
</feature>
<name>A0A2P6R014_ROSCH</name>
<evidence type="ECO:0000313" key="18">
    <source>
        <dbReference type="EMBL" id="PRQ39771.1"/>
    </source>
</evidence>
<dbReference type="GO" id="GO:0061630">
    <property type="term" value="F:ubiquitin protein ligase activity"/>
    <property type="evidence" value="ECO:0007669"/>
    <property type="project" value="UniProtKB-EC"/>
</dbReference>
<feature type="compositionally biased region" description="Acidic residues" evidence="14">
    <location>
        <begin position="602"/>
        <end position="622"/>
    </location>
</feature>
<accession>A0A2P6R014</accession>
<dbReference type="InterPro" id="IPR003105">
    <property type="entry name" value="SRA_YDG"/>
</dbReference>
<dbReference type="GO" id="GO:0008270">
    <property type="term" value="F:zinc ion binding"/>
    <property type="evidence" value="ECO:0007669"/>
    <property type="project" value="UniProtKB-KW"/>
</dbReference>
<evidence type="ECO:0000259" key="15">
    <source>
        <dbReference type="PROSITE" id="PS50016"/>
    </source>
</evidence>
<keyword evidence="5" id="KW-0479">Metal-binding</keyword>
<comment type="caution">
    <text evidence="18">The sequence shown here is derived from an EMBL/GenBank/DDBJ whole genome shotgun (WGS) entry which is preliminary data.</text>
</comment>
<dbReference type="GO" id="GO:0003677">
    <property type="term" value="F:DNA binding"/>
    <property type="evidence" value="ECO:0007669"/>
    <property type="project" value="UniProtKB-KW"/>
</dbReference>
<dbReference type="PROSITE" id="PS50089">
    <property type="entry name" value="ZF_RING_2"/>
    <property type="match status" value="2"/>
</dbReference>
<dbReference type="AlphaFoldDB" id="A0A2P6R014"/>
<dbReference type="GO" id="GO:0008168">
    <property type="term" value="F:methyltransferase activity"/>
    <property type="evidence" value="ECO:0007669"/>
    <property type="project" value="UniProtKB-KW"/>
</dbReference>
<keyword evidence="6 12" id="KW-0863">Zinc-finger</keyword>
<evidence type="ECO:0000256" key="7">
    <source>
        <dbReference type="ARBA" id="ARBA00022786"/>
    </source>
</evidence>
<feature type="region of interest" description="Disordered" evidence="14">
    <location>
        <begin position="602"/>
        <end position="689"/>
    </location>
</feature>
<feature type="compositionally biased region" description="Polar residues" evidence="14">
    <location>
        <begin position="638"/>
        <end position="647"/>
    </location>
</feature>
<comment type="catalytic activity">
    <reaction evidence="1">
        <text>S-ubiquitinyl-[E2 ubiquitin-conjugating enzyme]-L-cysteine + [acceptor protein]-L-lysine = [E2 ubiquitin-conjugating enzyme]-L-cysteine + N(6)-ubiquitinyl-[acceptor protein]-L-lysine.</text>
        <dbReference type="EC" id="2.3.2.27"/>
    </reaction>
</comment>
<sequence length="689" mass="77304">MADVDVSVLPCNDGICMMCNQMPSPEEILPCNTCTSPWHVSCLSVRPDTVAEALDWECPDCAPAADSEQAAVNPVGGRGDGGDDGLIAAIKALEADESLTEREKARKRQALMSKTALLPSDSDGADSEKKMNGGNDALLRSFCCTICMHLPERPVTTPCGHNFCLKCYDRYVAQGKRQCANCRQPIPPSLRINEVLVRAIRRANVDKRATAGDGQRPVAHYLHNQDRPDKAFRSERAKKAGNANASSGRIFVTTAKDHFGPITAEYDPERNEGVLVGRTWQYRMECRQWGIHRSVVAGISGQCRHGAQSVVLSGGYEDDEDHGEWFIYTGSGGKDLSGNKRTNKEHSKDQEFTHMNEALRLSCRMGYPVRVVRSHKEKRSSYAPREAVVRYDGIYRIEKCWRKKGTQGFKVCRYLFMRCDNEPAPWTCDVHGDRPRPLPFIKELKGATDITERKGSPSWDYDEEKECWLWKKPPPLSKQPVEDSGDAEEGKKVKVKRAYMQRQIMEEEIQREFGCHICHKVLTSPVTTPCAHNFCKACLEGAFAGLTYIKERTCHGRRTLRPQKNVMNCPLCSTDIAEFLQNLKVNTDLMNAIEDMQQKLEDLEEEEEAEKEVEDQEQEEIDNDGKETVDEAKESISPAPQTETTPQEACEQKKPTRKRKKSNNAENAVDGHAGVTARRSKKSKMAVAV</sequence>
<dbReference type="PANTHER" id="PTHR14140">
    <property type="entry name" value="E3 UBIQUITIN-PROTEIN LIGASE UHRF-RELATED"/>
    <property type="match status" value="1"/>
</dbReference>
<dbReference type="SMART" id="SM00184">
    <property type="entry name" value="RING"/>
    <property type="match status" value="3"/>
</dbReference>
<protein>
    <recommendedName>
        <fullName evidence="3">RING-type E3 ubiquitin transferase</fullName>
        <ecNumber evidence="3">2.3.2.27</ecNumber>
    </recommendedName>
</protein>
<dbReference type="GO" id="GO:0016567">
    <property type="term" value="P:protein ubiquitination"/>
    <property type="evidence" value="ECO:0007669"/>
    <property type="project" value="UniProtKB-UniPathway"/>
</dbReference>
<dbReference type="SUPFAM" id="SSF57903">
    <property type="entry name" value="FYVE/PHD zinc finger"/>
    <property type="match status" value="1"/>
</dbReference>
<evidence type="ECO:0000313" key="19">
    <source>
        <dbReference type="Proteomes" id="UP000238479"/>
    </source>
</evidence>
<keyword evidence="11 13" id="KW-0539">Nucleus</keyword>
<dbReference type="PROSITE" id="PS51015">
    <property type="entry name" value="YDG"/>
    <property type="match status" value="1"/>
</dbReference>
<dbReference type="EMBL" id="PDCK01000042">
    <property type="protein sequence ID" value="PRQ39771.1"/>
    <property type="molecule type" value="Genomic_DNA"/>
</dbReference>
<dbReference type="InterPro" id="IPR019786">
    <property type="entry name" value="Zinc_finger_PHD-type_CS"/>
</dbReference>
<evidence type="ECO:0000256" key="4">
    <source>
        <dbReference type="ARBA" id="ARBA00022679"/>
    </source>
</evidence>
<dbReference type="Gene3D" id="3.30.40.10">
    <property type="entry name" value="Zinc/RING finger domain, C3HC4 (zinc finger)"/>
    <property type="match status" value="3"/>
</dbReference>
<dbReference type="FunFam" id="2.30.280.10:FF:000002">
    <property type="entry name" value="E3 ubiquitin-protein ligase ORTHRUS 2"/>
    <property type="match status" value="1"/>
</dbReference>
<evidence type="ECO:0000256" key="5">
    <source>
        <dbReference type="ARBA" id="ARBA00022723"/>
    </source>
</evidence>
<dbReference type="Pfam" id="PF02182">
    <property type="entry name" value="SAD_SRA"/>
    <property type="match status" value="1"/>
</dbReference>
<dbReference type="Gene3D" id="2.30.280.10">
    <property type="entry name" value="SRA-YDG"/>
    <property type="match status" value="1"/>
</dbReference>
<dbReference type="InterPro" id="IPR019787">
    <property type="entry name" value="Znf_PHD-finger"/>
</dbReference>
<dbReference type="OrthoDB" id="2270193at2759"/>
<dbReference type="PANTHER" id="PTHR14140:SF27">
    <property type="entry name" value="OS04G0289800 PROTEIN"/>
    <property type="match status" value="1"/>
</dbReference>
<dbReference type="Gramene" id="PRQ39771">
    <property type="protein sequence ID" value="PRQ39771"/>
    <property type="gene ID" value="RchiOBHm_Chr4g0428861"/>
</dbReference>